<dbReference type="Proteomes" id="UP000250434">
    <property type="component" value="Chromosome"/>
</dbReference>
<name>A0A344L5Q1_9PSEU</name>
<dbReference type="SUPFAM" id="SSF46689">
    <property type="entry name" value="Homeodomain-like"/>
    <property type="match status" value="1"/>
</dbReference>
<dbReference type="Pfam" id="PF00440">
    <property type="entry name" value="TetR_N"/>
    <property type="match status" value="1"/>
</dbReference>
<keyword evidence="3 5" id="KW-0238">DNA-binding</keyword>
<dbReference type="GO" id="GO:0003700">
    <property type="term" value="F:DNA-binding transcription factor activity"/>
    <property type="evidence" value="ECO:0007669"/>
    <property type="project" value="TreeGrafter"/>
</dbReference>
<dbReference type="EMBL" id="CP015163">
    <property type="protein sequence ID" value="AXB43375.1"/>
    <property type="molecule type" value="Genomic_DNA"/>
</dbReference>
<dbReference type="PANTHER" id="PTHR30055">
    <property type="entry name" value="HTH-TYPE TRANSCRIPTIONAL REGULATOR RUTR"/>
    <property type="match status" value="1"/>
</dbReference>
<dbReference type="InterPro" id="IPR001647">
    <property type="entry name" value="HTH_TetR"/>
</dbReference>
<dbReference type="InterPro" id="IPR039538">
    <property type="entry name" value="BetI_C"/>
</dbReference>
<evidence type="ECO:0000256" key="1">
    <source>
        <dbReference type="ARBA" id="ARBA00022491"/>
    </source>
</evidence>
<dbReference type="SUPFAM" id="SSF48498">
    <property type="entry name" value="Tetracyclin repressor-like, C-terminal domain"/>
    <property type="match status" value="1"/>
</dbReference>
<dbReference type="AlphaFoldDB" id="A0A344L5Q1"/>
<evidence type="ECO:0000313" key="8">
    <source>
        <dbReference type="Proteomes" id="UP000250434"/>
    </source>
</evidence>
<evidence type="ECO:0000256" key="2">
    <source>
        <dbReference type="ARBA" id="ARBA00023015"/>
    </source>
</evidence>
<dbReference type="Gene3D" id="1.10.357.10">
    <property type="entry name" value="Tetracycline Repressor, domain 2"/>
    <property type="match status" value="1"/>
</dbReference>
<evidence type="ECO:0000259" key="6">
    <source>
        <dbReference type="PROSITE" id="PS50977"/>
    </source>
</evidence>
<feature type="domain" description="HTH tetR-type" evidence="6">
    <location>
        <begin position="8"/>
        <end position="68"/>
    </location>
</feature>
<evidence type="ECO:0000256" key="5">
    <source>
        <dbReference type="PROSITE-ProRule" id="PRU00335"/>
    </source>
</evidence>
<dbReference type="RefSeq" id="WP_113692618.1">
    <property type="nucleotide sequence ID" value="NZ_CP015163.1"/>
</dbReference>
<gene>
    <name evidence="7" type="ORF">A4R43_13125</name>
</gene>
<dbReference type="PANTHER" id="PTHR30055:SF234">
    <property type="entry name" value="HTH-TYPE TRANSCRIPTIONAL REGULATOR BETI"/>
    <property type="match status" value="1"/>
</dbReference>
<feature type="DNA-binding region" description="H-T-H motif" evidence="5">
    <location>
        <begin position="31"/>
        <end position="50"/>
    </location>
</feature>
<sequence>MPKIVDPETRRTAVAEAVFRVVAARGLPQASLRNVAAEAGLATGSVRHYFTGSEEMIEFALEVFVERISARVLAKVEPAKTGPSDEARLAAVEDLLAELLPMDDERHTEAVVWLAFADAARTSPQLRPLLRRLYDGVRLLMRRILEGSAQRGALREGLDIDVETERLAALVDGLLTDGVVQPDRMTPELMHAVLRTHLRSISR</sequence>
<dbReference type="GO" id="GO:0000976">
    <property type="term" value="F:transcription cis-regulatory region binding"/>
    <property type="evidence" value="ECO:0007669"/>
    <property type="project" value="TreeGrafter"/>
</dbReference>
<protein>
    <submittedName>
        <fullName evidence="7">TetR family transcriptional regulator</fullName>
    </submittedName>
</protein>
<organism evidence="7 8">
    <name type="scientific">Amycolatopsis albispora</name>
    <dbReference type="NCBI Taxonomy" id="1804986"/>
    <lineage>
        <taxon>Bacteria</taxon>
        <taxon>Bacillati</taxon>
        <taxon>Actinomycetota</taxon>
        <taxon>Actinomycetes</taxon>
        <taxon>Pseudonocardiales</taxon>
        <taxon>Pseudonocardiaceae</taxon>
        <taxon>Amycolatopsis</taxon>
    </lineage>
</organism>
<keyword evidence="8" id="KW-1185">Reference proteome</keyword>
<keyword evidence="2" id="KW-0805">Transcription regulation</keyword>
<evidence type="ECO:0000256" key="4">
    <source>
        <dbReference type="ARBA" id="ARBA00023163"/>
    </source>
</evidence>
<dbReference type="PROSITE" id="PS50977">
    <property type="entry name" value="HTH_TETR_2"/>
    <property type="match status" value="1"/>
</dbReference>
<dbReference type="InterPro" id="IPR050109">
    <property type="entry name" value="HTH-type_TetR-like_transc_reg"/>
</dbReference>
<keyword evidence="1" id="KW-0678">Repressor</keyword>
<evidence type="ECO:0000256" key="3">
    <source>
        <dbReference type="ARBA" id="ARBA00023125"/>
    </source>
</evidence>
<dbReference type="Pfam" id="PF13977">
    <property type="entry name" value="TetR_C_6"/>
    <property type="match status" value="1"/>
</dbReference>
<dbReference type="InterPro" id="IPR009057">
    <property type="entry name" value="Homeodomain-like_sf"/>
</dbReference>
<proteinExistence type="predicted"/>
<reference evidence="7 8" key="1">
    <citation type="submission" date="2016-04" db="EMBL/GenBank/DDBJ databases">
        <title>Complete genome sequence and analysis of deep-sea sediment isolate, Amycolatopsis sp. WP1.</title>
        <authorList>
            <person name="Wang H."/>
            <person name="Chen S."/>
            <person name="Wu Q."/>
        </authorList>
    </citation>
    <scope>NUCLEOTIDE SEQUENCE [LARGE SCALE GENOMIC DNA]</scope>
    <source>
        <strain evidence="7 8">WP1</strain>
    </source>
</reference>
<dbReference type="KEGG" id="aab:A4R43_13125"/>
<dbReference type="InterPro" id="IPR036271">
    <property type="entry name" value="Tet_transcr_reg_TetR-rel_C_sf"/>
</dbReference>
<dbReference type="OrthoDB" id="9816296at2"/>
<keyword evidence="4" id="KW-0804">Transcription</keyword>
<evidence type="ECO:0000313" key="7">
    <source>
        <dbReference type="EMBL" id="AXB43375.1"/>
    </source>
</evidence>
<accession>A0A344L5Q1</accession>